<dbReference type="GO" id="GO:0005737">
    <property type="term" value="C:cytoplasm"/>
    <property type="evidence" value="ECO:0007669"/>
    <property type="project" value="TreeGrafter"/>
</dbReference>
<sequence>MHQTSHKPVSVTSQCLAVVLSKETTSGTDWSSTKSGHRVFHSFVEENRESFWNPALVESVCTLDFVGFMKPGTLLVAGSELHLECLRSAWARRVLKPPRGYQIKSLGKIVSPLSALGEFAGWIRWRRRRPM</sequence>
<name>A0A914VBG0_9BILA</name>
<dbReference type="PANTHER" id="PTHR22437:SF0">
    <property type="entry name" value="FI21431P1"/>
    <property type="match status" value="1"/>
</dbReference>
<dbReference type="GO" id="GO:0005634">
    <property type="term" value="C:nucleus"/>
    <property type="evidence" value="ECO:0007669"/>
    <property type="project" value="TreeGrafter"/>
</dbReference>
<dbReference type="PANTHER" id="PTHR22437">
    <property type="entry name" value="WINGED HELIX DOMAIN-CONTAINING PROTEIN"/>
    <property type="match status" value="1"/>
</dbReference>
<evidence type="ECO:0000313" key="1">
    <source>
        <dbReference type="Proteomes" id="UP000887566"/>
    </source>
</evidence>
<accession>A0A914VBG0</accession>
<protein>
    <submittedName>
        <fullName evidence="2">Storkhead box 1</fullName>
    </submittedName>
</protein>
<proteinExistence type="predicted"/>
<dbReference type="GO" id="GO:0000977">
    <property type="term" value="F:RNA polymerase II transcription regulatory region sequence-specific DNA binding"/>
    <property type="evidence" value="ECO:0007669"/>
    <property type="project" value="TreeGrafter"/>
</dbReference>
<dbReference type="AlphaFoldDB" id="A0A914VBG0"/>
<dbReference type="Proteomes" id="UP000887566">
    <property type="component" value="Unplaced"/>
</dbReference>
<keyword evidence="1" id="KW-1185">Reference proteome</keyword>
<reference evidence="2" key="1">
    <citation type="submission" date="2022-11" db="UniProtKB">
        <authorList>
            <consortium name="WormBaseParasite"/>
        </authorList>
    </citation>
    <scope>IDENTIFICATION</scope>
</reference>
<evidence type="ECO:0000313" key="2">
    <source>
        <dbReference type="WBParaSite" id="PSAMB.scaffold1675size28794.g14318.t1"/>
    </source>
</evidence>
<dbReference type="InterPro" id="IPR040126">
    <property type="entry name" value="STOX1/2"/>
</dbReference>
<organism evidence="1 2">
    <name type="scientific">Plectus sambesii</name>
    <dbReference type="NCBI Taxonomy" id="2011161"/>
    <lineage>
        <taxon>Eukaryota</taxon>
        <taxon>Metazoa</taxon>
        <taxon>Ecdysozoa</taxon>
        <taxon>Nematoda</taxon>
        <taxon>Chromadorea</taxon>
        <taxon>Plectida</taxon>
        <taxon>Plectina</taxon>
        <taxon>Plectoidea</taxon>
        <taxon>Plectidae</taxon>
        <taxon>Plectus</taxon>
    </lineage>
</organism>
<dbReference type="WBParaSite" id="PSAMB.scaffold1675size28794.g14318.t1">
    <property type="protein sequence ID" value="PSAMB.scaffold1675size28794.g14318.t1"/>
    <property type="gene ID" value="PSAMB.scaffold1675size28794.g14318"/>
</dbReference>
<dbReference type="GO" id="GO:0006357">
    <property type="term" value="P:regulation of transcription by RNA polymerase II"/>
    <property type="evidence" value="ECO:0007669"/>
    <property type="project" value="InterPro"/>
</dbReference>